<dbReference type="InterPro" id="IPR018535">
    <property type="entry name" value="DUF1996"/>
</dbReference>
<dbReference type="Proteomes" id="UP001303373">
    <property type="component" value="Chromosome 2"/>
</dbReference>
<dbReference type="PANTHER" id="PTHR43662:SF7">
    <property type="entry name" value="DUF1996 DOMAIN-CONTAINING PROTEIN"/>
    <property type="match status" value="1"/>
</dbReference>
<keyword evidence="3" id="KW-1185">Reference proteome</keyword>
<name>A0AAQ3LYK4_9PEZI</name>
<feature type="domain" description="DUF1996" evidence="1">
    <location>
        <begin position="34"/>
        <end position="278"/>
    </location>
</feature>
<organism evidence="2 3">
    <name type="scientific">Acrodontium crateriforme</name>
    <dbReference type="NCBI Taxonomy" id="150365"/>
    <lineage>
        <taxon>Eukaryota</taxon>
        <taxon>Fungi</taxon>
        <taxon>Dikarya</taxon>
        <taxon>Ascomycota</taxon>
        <taxon>Pezizomycotina</taxon>
        <taxon>Dothideomycetes</taxon>
        <taxon>Dothideomycetidae</taxon>
        <taxon>Mycosphaerellales</taxon>
        <taxon>Teratosphaeriaceae</taxon>
        <taxon>Acrodontium</taxon>
    </lineage>
</organism>
<dbReference type="Pfam" id="PF09362">
    <property type="entry name" value="DUF1996"/>
    <property type="match status" value="1"/>
</dbReference>
<dbReference type="EMBL" id="CP138581">
    <property type="protein sequence ID" value="WPG98353.1"/>
    <property type="molecule type" value="Genomic_DNA"/>
</dbReference>
<evidence type="ECO:0000313" key="2">
    <source>
        <dbReference type="EMBL" id="WPG98353.1"/>
    </source>
</evidence>
<evidence type="ECO:0000313" key="3">
    <source>
        <dbReference type="Proteomes" id="UP001303373"/>
    </source>
</evidence>
<dbReference type="AlphaFoldDB" id="A0AAQ3LYK4"/>
<gene>
    <name evidence="2" type="ORF">R9X50_00114200</name>
</gene>
<proteinExistence type="predicted"/>
<dbReference type="PANTHER" id="PTHR43662">
    <property type="match status" value="1"/>
</dbReference>
<reference evidence="2 3" key="1">
    <citation type="submission" date="2023-11" db="EMBL/GenBank/DDBJ databases">
        <title>An acidophilic fungus is an integral part of prey digestion in a carnivorous sundew plant.</title>
        <authorList>
            <person name="Tsai I.J."/>
        </authorList>
    </citation>
    <scope>NUCLEOTIDE SEQUENCE [LARGE SCALE GENOMIC DNA]</scope>
    <source>
        <strain evidence="2">169a</strain>
    </source>
</reference>
<evidence type="ECO:0000259" key="1">
    <source>
        <dbReference type="Pfam" id="PF09362"/>
    </source>
</evidence>
<accession>A0AAQ3LYK4</accession>
<sequence length="481" mass="51484">MRSSTVLAAAIGASGVSAFWRMPCRSRTGVARMDPLVDPGKVADHVHAIHGGGAFSLTSTPKDLAQSECTSCGVTQDKSAYWTPSLHFMYANGSSVMVEQVGGMLAYYLMYMDNLVPFPADFQMVAGNRNYRNFTGPFPDAPLSSWPTDPTDQYFLEQRALGFNCLNYDKDPEPSLYRHQFPSKSYMDANCKDGLRMELAFPSCGNGQSDSPDHQSHVKYPSLVKEGNCPQGFDVHYPFLFFETIWATQAFAGQDGHFAFSMGDPVGAGYHGDFMMGWDSPEFLGTAMTVCGSSSGSGEVQDCPLFTLQSDSTAAQCTFNVPEELKDDDCTGMRDGLPVDVPMQWGPEPATKYAVAGVNGVATSVNNSPSSAPTGYTASKDLSYTAADPAVTKTAQGGIVVAEVNTSTSSSSVAAPVKAQVTQAPAVSQAADGAHPVTTKYITQANEVIEMVIEEVDVTVTAASPSSRAYKRHAHAHGHRH</sequence>
<protein>
    <recommendedName>
        <fullName evidence="1">DUF1996 domain-containing protein</fullName>
    </recommendedName>
</protein>